<evidence type="ECO:0000313" key="3">
    <source>
        <dbReference type="Proteomes" id="UP001626550"/>
    </source>
</evidence>
<dbReference type="Proteomes" id="UP001626550">
    <property type="component" value="Unassembled WGS sequence"/>
</dbReference>
<dbReference type="AlphaFoldDB" id="A0ABD2PMM6"/>
<name>A0ABD2PMM6_9PLAT</name>
<sequence length="138" mass="15345">MFTCRSCLLLIVLLYLAGALLVPSLTDVDKTCYFDCMSEEVNAVKAGCSGMLNGIQQFMSQLGNCTNVEHTIKGCTSKCNVKMKCYKLCVEDLSQQVKANCSMEWIHLMQSQNMSDICEQYKGSAMECASNCNYEPDN</sequence>
<organism evidence="2 3">
    <name type="scientific">Cichlidogyrus casuarinus</name>
    <dbReference type="NCBI Taxonomy" id="1844966"/>
    <lineage>
        <taxon>Eukaryota</taxon>
        <taxon>Metazoa</taxon>
        <taxon>Spiralia</taxon>
        <taxon>Lophotrochozoa</taxon>
        <taxon>Platyhelminthes</taxon>
        <taxon>Monogenea</taxon>
        <taxon>Monopisthocotylea</taxon>
        <taxon>Dactylogyridea</taxon>
        <taxon>Ancyrocephalidae</taxon>
        <taxon>Cichlidogyrus</taxon>
    </lineage>
</organism>
<feature type="chain" id="PRO_5044755312" evidence="1">
    <location>
        <begin position="20"/>
        <end position="138"/>
    </location>
</feature>
<accession>A0ABD2PMM6</accession>
<proteinExistence type="predicted"/>
<protein>
    <submittedName>
        <fullName evidence="2">Uncharacterized protein</fullName>
    </submittedName>
</protein>
<reference evidence="2 3" key="1">
    <citation type="submission" date="2024-11" db="EMBL/GenBank/DDBJ databases">
        <title>Adaptive evolution of stress response genes in parasites aligns with host niche diversity.</title>
        <authorList>
            <person name="Hahn C."/>
            <person name="Resl P."/>
        </authorList>
    </citation>
    <scope>NUCLEOTIDE SEQUENCE [LARGE SCALE GENOMIC DNA]</scope>
    <source>
        <strain evidence="2">EGGRZ-B1_66</strain>
        <tissue evidence="2">Body</tissue>
    </source>
</reference>
<evidence type="ECO:0000256" key="1">
    <source>
        <dbReference type="SAM" id="SignalP"/>
    </source>
</evidence>
<evidence type="ECO:0000313" key="2">
    <source>
        <dbReference type="EMBL" id="KAL3307932.1"/>
    </source>
</evidence>
<dbReference type="EMBL" id="JBJKFK010006178">
    <property type="protein sequence ID" value="KAL3307932.1"/>
    <property type="molecule type" value="Genomic_DNA"/>
</dbReference>
<gene>
    <name evidence="2" type="ORF">Ciccas_013541</name>
</gene>
<comment type="caution">
    <text evidence="2">The sequence shown here is derived from an EMBL/GenBank/DDBJ whole genome shotgun (WGS) entry which is preliminary data.</text>
</comment>
<keyword evidence="1" id="KW-0732">Signal</keyword>
<feature type="signal peptide" evidence="1">
    <location>
        <begin position="1"/>
        <end position="19"/>
    </location>
</feature>
<keyword evidence="3" id="KW-1185">Reference proteome</keyword>